<organism evidence="4 5">
    <name type="scientific">Globodera pallida</name>
    <name type="common">Potato cyst nematode worm</name>
    <name type="synonym">Heterodera pallida</name>
    <dbReference type="NCBI Taxonomy" id="36090"/>
    <lineage>
        <taxon>Eukaryota</taxon>
        <taxon>Metazoa</taxon>
        <taxon>Ecdysozoa</taxon>
        <taxon>Nematoda</taxon>
        <taxon>Chromadorea</taxon>
        <taxon>Rhabditida</taxon>
        <taxon>Tylenchina</taxon>
        <taxon>Tylenchomorpha</taxon>
        <taxon>Tylenchoidea</taxon>
        <taxon>Heteroderidae</taxon>
        <taxon>Heteroderinae</taxon>
        <taxon>Globodera</taxon>
    </lineage>
</organism>
<dbReference type="Proteomes" id="UP000050741">
    <property type="component" value="Unassembled WGS sequence"/>
</dbReference>
<dbReference type="AlphaFoldDB" id="A0A183CDR3"/>
<protein>
    <submittedName>
        <fullName evidence="5">ATPase_AAA_core domain-containing protein</fullName>
    </submittedName>
</protein>
<dbReference type="NCBIfam" id="NF040713">
    <property type="entry name" value="ZapE"/>
    <property type="match status" value="1"/>
</dbReference>
<dbReference type="GO" id="GO:0016887">
    <property type="term" value="F:ATP hydrolysis activity"/>
    <property type="evidence" value="ECO:0007669"/>
    <property type="project" value="InterPro"/>
</dbReference>
<sequence>MDNWYSKEFISSSQTAARLVFNINNCVDLSKVLQLRPNRPPDAKGRAFDLPIDELTPWNSKKCKSSTRFSSVQFDAEKNSLVFNRYIISDAANVERPECLIACYYCKHPIFNLVKKIYYACDSNRERCLPGTFVIFIYEFAHAEVLYRTYGAYRISANNSMSSTPQQHPSQSMPSQQPQTQPQPIHQQQPNTNSIQRYFENVPLKMEDFIMDDGGGVPTEDSYELDSTSNRPPFDLYKNGLQRHQFVPFIRLLERKCHVICLDAGTDYRKDNSQKLAEDTFFVGTGPEVDTKMDISFKLLSSQENDVVGPKTIRILGRNVGIERCCGRVADVHFDELCKRPLSANDYLAISRVFHTVLIRRIPLFTRAKLSEARRFITLIDTFYDQKVRVICSADVELDKLFQFEKHAELSDTQRMLMDDLNVDEEEVPSLGVG</sequence>
<evidence type="ECO:0000256" key="1">
    <source>
        <dbReference type="ARBA" id="ARBA00022741"/>
    </source>
</evidence>
<evidence type="ECO:0000256" key="2">
    <source>
        <dbReference type="ARBA" id="ARBA00022840"/>
    </source>
</evidence>
<keyword evidence="1" id="KW-0547">Nucleotide-binding</keyword>
<proteinExistence type="predicted"/>
<evidence type="ECO:0000313" key="5">
    <source>
        <dbReference type="WBParaSite" id="GPLIN_001101700"/>
    </source>
</evidence>
<accession>A0A183CDR3</accession>
<keyword evidence="4" id="KW-1185">Reference proteome</keyword>
<dbReference type="InterPro" id="IPR005654">
    <property type="entry name" value="ATPase_AFG1-like"/>
</dbReference>
<reference evidence="4" key="1">
    <citation type="submission" date="2014-05" db="EMBL/GenBank/DDBJ databases">
        <title>The genome and life-stage specific transcriptomes of Globodera pallida elucidate key aspects of plant parasitism by a cyst nematode.</title>
        <authorList>
            <person name="Cotton J.A."/>
            <person name="Lilley C.J."/>
            <person name="Jones L.M."/>
            <person name="Kikuchi T."/>
            <person name="Reid A.J."/>
            <person name="Thorpe P."/>
            <person name="Tsai I.J."/>
            <person name="Beasley H."/>
            <person name="Blok V."/>
            <person name="Cock P.J.A."/>
            <person name="Van den Akker S.E."/>
            <person name="Holroyd N."/>
            <person name="Hunt M."/>
            <person name="Mantelin S."/>
            <person name="Naghra H."/>
            <person name="Pain A."/>
            <person name="Palomares-Rius J.E."/>
            <person name="Zarowiecki M."/>
            <person name="Berriman M."/>
            <person name="Jones J.T."/>
            <person name="Urwin P.E."/>
        </authorList>
    </citation>
    <scope>NUCLEOTIDE SEQUENCE [LARGE SCALE GENOMIC DNA]</scope>
    <source>
        <strain evidence="4">Lindley</strain>
    </source>
</reference>
<reference evidence="5" key="2">
    <citation type="submission" date="2016-06" db="UniProtKB">
        <authorList>
            <consortium name="WormBaseParasite"/>
        </authorList>
    </citation>
    <scope>IDENTIFICATION</scope>
</reference>
<dbReference type="GO" id="GO:0005524">
    <property type="term" value="F:ATP binding"/>
    <property type="evidence" value="ECO:0007669"/>
    <property type="project" value="UniProtKB-KW"/>
</dbReference>
<dbReference type="Pfam" id="PF03969">
    <property type="entry name" value="AFG1_ATPase"/>
    <property type="match status" value="1"/>
</dbReference>
<evidence type="ECO:0000313" key="4">
    <source>
        <dbReference type="Proteomes" id="UP000050741"/>
    </source>
</evidence>
<dbReference type="WBParaSite" id="GPLIN_001101700">
    <property type="protein sequence ID" value="GPLIN_001101700"/>
    <property type="gene ID" value="GPLIN_001101700"/>
</dbReference>
<dbReference type="GO" id="GO:0005739">
    <property type="term" value="C:mitochondrion"/>
    <property type="evidence" value="ECO:0007669"/>
    <property type="project" value="TreeGrafter"/>
</dbReference>
<dbReference type="PANTHER" id="PTHR12169:SF6">
    <property type="entry name" value="AFG1-LIKE ATPASE"/>
    <property type="match status" value="1"/>
</dbReference>
<name>A0A183CDR3_GLOPA</name>
<dbReference type="PANTHER" id="PTHR12169">
    <property type="entry name" value="ATPASE N2B"/>
    <property type="match status" value="1"/>
</dbReference>
<keyword evidence="2" id="KW-0067">ATP-binding</keyword>
<feature type="region of interest" description="Disordered" evidence="3">
    <location>
        <begin position="160"/>
        <end position="189"/>
    </location>
</feature>
<evidence type="ECO:0000256" key="3">
    <source>
        <dbReference type="SAM" id="MobiDB-lite"/>
    </source>
</evidence>